<accession>A0ABZ1ME74</accession>
<dbReference type="Proteomes" id="UP001621512">
    <property type="component" value="Chromosome"/>
</dbReference>
<dbReference type="EMBL" id="CP108341">
    <property type="protein sequence ID" value="WTW25071.1"/>
    <property type="molecule type" value="Genomic_DNA"/>
</dbReference>
<evidence type="ECO:0000313" key="2">
    <source>
        <dbReference type="Proteomes" id="UP001621512"/>
    </source>
</evidence>
<name>A0ABZ1ME74_STREF</name>
<gene>
    <name evidence="1" type="ORF">OHU35_03060</name>
</gene>
<sequence>MLLRPLLTDAAGLAGFLRGADAGLGRPLSTMPMLGRMTGMAVSRATRQICDATFSDGENASALSLLELYAGAERERVHQALVRLSGGRLGRLRSWLDEAERNPETVLWFGESPSDVSPEIHAFGVEFINAFIDKHLDAPAGPE</sequence>
<dbReference type="RefSeq" id="WP_405504472.1">
    <property type="nucleotide sequence ID" value="NZ_CP108341.1"/>
</dbReference>
<organism evidence="1 2">
    <name type="scientific">Streptomyces purpurascens</name>
    <dbReference type="NCBI Taxonomy" id="1924"/>
    <lineage>
        <taxon>Bacteria</taxon>
        <taxon>Bacillati</taxon>
        <taxon>Actinomycetota</taxon>
        <taxon>Actinomycetes</taxon>
        <taxon>Kitasatosporales</taxon>
        <taxon>Streptomycetaceae</taxon>
        <taxon>Streptomyces</taxon>
    </lineage>
</organism>
<reference evidence="1 2" key="1">
    <citation type="submission" date="2022-10" db="EMBL/GenBank/DDBJ databases">
        <title>The complete genomes of actinobacterial strains from the NBC collection.</title>
        <authorList>
            <person name="Joergensen T.S."/>
            <person name="Alvarez Arevalo M."/>
            <person name="Sterndorff E.B."/>
            <person name="Faurdal D."/>
            <person name="Vuksanovic O."/>
            <person name="Mourched A.-S."/>
            <person name="Charusanti P."/>
            <person name="Shaw S."/>
            <person name="Blin K."/>
            <person name="Weber T."/>
        </authorList>
    </citation>
    <scope>NUCLEOTIDE SEQUENCE [LARGE SCALE GENOMIC DNA]</scope>
    <source>
        <strain evidence="1 2">NBC_00017</strain>
    </source>
</reference>
<keyword evidence="2" id="KW-1185">Reference proteome</keyword>
<protein>
    <submittedName>
        <fullName evidence="1">Uncharacterized protein</fullName>
    </submittedName>
</protein>
<proteinExistence type="predicted"/>
<evidence type="ECO:0000313" key="1">
    <source>
        <dbReference type="EMBL" id="WTW25071.1"/>
    </source>
</evidence>